<comment type="caution">
    <text evidence="1">The sequence shown here is derived from an EMBL/GenBank/DDBJ whole genome shotgun (WGS) entry which is preliminary data.</text>
</comment>
<reference evidence="1" key="2">
    <citation type="journal article" date="2023" name="Microbiol Resour">
        <title>Decontamination and Annotation of the Draft Genome Sequence of the Oomycete Lagenidium giganteum ARSEF 373.</title>
        <authorList>
            <person name="Morgan W.R."/>
            <person name="Tartar A."/>
        </authorList>
    </citation>
    <scope>NUCLEOTIDE SEQUENCE</scope>
    <source>
        <strain evidence="1">ARSEF 373</strain>
    </source>
</reference>
<keyword evidence="2" id="KW-1185">Reference proteome</keyword>
<dbReference type="AlphaFoldDB" id="A0AAV2Z224"/>
<evidence type="ECO:0000313" key="1">
    <source>
        <dbReference type="EMBL" id="DAZ99417.1"/>
    </source>
</evidence>
<dbReference type="EMBL" id="DAKRPA010000083">
    <property type="protein sequence ID" value="DAZ99417.1"/>
    <property type="molecule type" value="Genomic_DNA"/>
</dbReference>
<organism evidence="1 2">
    <name type="scientific">Lagenidium giganteum</name>
    <dbReference type="NCBI Taxonomy" id="4803"/>
    <lineage>
        <taxon>Eukaryota</taxon>
        <taxon>Sar</taxon>
        <taxon>Stramenopiles</taxon>
        <taxon>Oomycota</taxon>
        <taxon>Peronosporomycetes</taxon>
        <taxon>Pythiales</taxon>
        <taxon>Pythiaceae</taxon>
    </lineage>
</organism>
<name>A0AAV2Z224_9STRA</name>
<evidence type="ECO:0000313" key="2">
    <source>
        <dbReference type="Proteomes" id="UP001146120"/>
    </source>
</evidence>
<sequence length="361" mass="41425">MHGWELKTSFDILEWIYPRLFTTKVEYQQTELQESEDECIVFDFFEQLSSDGGTAKSYGVIMTTPFMLRRMVVAIDTQGSNVLAVTDGTRKIHFGIDVRSYRRTFKPWMYMFVQTENADAFKRMFSTAIKCAQTFFGRTLLPRFGSLDHSSIISQAFRQIWPGITLLNCYPHLLWNARSTKTKLDHPAFYESNVRVNMRPVPCTSFGNCVLAKRRGARENWSATAAIPDILPNQNSIESHHRAIKQISVDHLRADTATVLNDSIPSVIRYQALKLTRCSQIPSALIKDTLSGQYSPDHLITRFLELPATPMHWNIMRSFDDVHKPGQVIGWKANDGTYMWSVKFNTGEVFGLLRRFGELCQ</sequence>
<dbReference type="Proteomes" id="UP001146120">
    <property type="component" value="Unassembled WGS sequence"/>
</dbReference>
<gene>
    <name evidence="1" type="ORF">N0F65_004050</name>
</gene>
<accession>A0AAV2Z224</accession>
<protein>
    <recommendedName>
        <fullName evidence="3">MULE transposase domain-containing protein</fullName>
    </recommendedName>
</protein>
<evidence type="ECO:0008006" key="3">
    <source>
        <dbReference type="Google" id="ProtNLM"/>
    </source>
</evidence>
<reference evidence="1" key="1">
    <citation type="submission" date="2022-11" db="EMBL/GenBank/DDBJ databases">
        <authorList>
            <person name="Morgan W.R."/>
            <person name="Tartar A."/>
        </authorList>
    </citation>
    <scope>NUCLEOTIDE SEQUENCE</scope>
    <source>
        <strain evidence="1">ARSEF 373</strain>
    </source>
</reference>
<proteinExistence type="predicted"/>